<dbReference type="GO" id="GO:0000976">
    <property type="term" value="F:transcription cis-regulatory region binding"/>
    <property type="evidence" value="ECO:0007669"/>
    <property type="project" value="TreeGrafter"/>
</dbReference>
<evidence type="ECO:0000313" key="7">
    <source>
        <dbReference type="Proteomes" id="UP000254945"/>
    </source>
</evidence>
<evidence type="ECO:0000259" key="5">
    <source>
        <dbReference type="PROSITE" id="PS50977"/>
    </source>
</evidence>
<reference evidence="6 7" key="1">
    <citation type="submission" date="2018-06" db="EMBL/GenBank/DDBJ databases">
        <authorList>
            <consortium name="Pathogen Informatics"/>
            <person name="Doyle S."/>
        </authorList>
    </citation>
    <scope>NUCLEOTIDE SEQUENCE [LARGE SCALE GENOMIC DNA]</scope>
    <source>
        <strain evidence="6 7">NCTC4524</strain>
    </source>
</reference>
<sequence>MLNGALSLLEDGGLKALTVDNLAQRTQTSNGSIYHRFGSRDGLVEAALDQFIGEFEARMRDGVAGLDHVCDDAVAVERLVSHYLTFFDENRMRFRAFLTEGLDHDALAARGTRASYTIAGMMCKWFTGRFGCTEQTAEVCYRILQGLGASRALWYENQITPSPPPAEAMQREVSEAILYALTVRRP</sequence>
<dbReference type="Pfam" id="PF00440">
    <property type="entry name" value="TetR_N"/>
    <property type="match status" value="1"/>
</dbReference>
<evidence type="ECO:0000256" key="4">
    <source>
        <dbReference type="PROSITE-ProRule" id="PRU00335"/>
    </source>
</evidence>
<feature type="DNA-binding region" description="H-T-H motif" evidence="4">
    <location>
        <begin position="18"/>
        <end position="37"/>
    </location>
</feature>
<dbReference type="SUPFAM" id="SSF46689">
    <property type="entry name" value="Homeodomain-like"/>
    <property type="match status" value="1"/>
</dbReference>
<dbReference type="PANTHER" id="PTHR30055">
    <property type="entry name" value="HTH-TYPE TRANSCRIPTIONAL REGULATOR RUTR"/>
    <property type="match status" value="1"/>
</dbReference>
<dbReference type="Gene3D" id="1.10.357.10">
    <property type="entry name" value="Tetracycline Repressor, domain 2"/>
    <property type="match status" value="1"/>
</dbReference>
<evidence type="ECO:0000256" key="1">
    <source>
        <dbReference type="ARBA" id="ARBA00023015"/>
    </source>
</evidence>
<dbReference type="GO" id="GO:0003700">
    <property type="term" value="F:DNA-binding transcription factor activity"/>
    <property type="evidence" value="ECO:0007669"/>
    <property type="project" value="TreeGrafter"/>
</dbReference>
<dbReference type="Gene3D" id="1.10.10.60">
    <property type="entry name" value="Homeodomain-like"/>
    <property type="match status" value="1"/>
</dbReference>
<evidence type="ECO:0000256" key="2">
    <source>
        <dbReference type="ARBA" id="ARBA00023125"/>
    </source>
</evidence>
<evidence type="ECO:0000313" key="6">
    <source>
        <dbReference type="EMBL" id="SUA28492.1"/>
    </source>
</evidence>
<proteinExistence type="predicted"/>
<feature type="domain" description="HTH tetR-type" evidence="5">
    <location>
        <begin position="1"/>
        <end position="55"/>
    </location>
</feature>
<keyword evidence="2 4" id="KW-0238">DNA-binding</keyword>
<dbReference type="InterPro" id="IPR001647">
    <property type="entry name" value="HTH_TetR"/>
</dbReference>
<dbReference type="PRINTS" id="PR00455">
    <property type="entry name" value="HTHTETR"/>
</dbReference>
<dbReference type="PROSITE" id="PS50977">
    <property type="entry name" value="HTH_TETR_2"/>
    <property type="match status" value="1"/>
</dbReference>
<evidence type="ECO:0000256" key="3">
    <source>
        <dbReference type="ARBA" id="ARBA00023163"/>
    </source>
</evidence>
<organism evidence="6 7">
    <name type="scientific">Mycolicibacterium senegalense</name>
    <dbReference type="NCBI Taxonomy" id="1796"/>
    <lineage>
        <taxon>Bacteria</taxon>
        <taxon>Bacillati</taxon>
        <taxon>Actinomycetota</taxon>
        <taxon>Actinomycetes</taxon>
        <taxon>Mycobacteriales</taxon>
        <taxon>Mycobacteriaceae</taxon>
        <taxon>Mycolicibacterium</taxon>
    </lineage>
</organism>
<name>A0A378W7W4_9MYCO</name>
<protein>
    <submittedName>
        <fullName evidence="6">TetR family transcriptional regulator</fullName>
    </submittedName>
</protein>
<keyword evidence="3" id="KW-0804">Transcription</keyword>
<dbReference type="InterPro" id="IPR050109">
    <property type="entry name" value="HTH-type_TetR-like_transc_reg"/>
</dbReference>
<dbReference type="AlphaFoldDB" id="A0A378W7W4"/>
<gene>
    <name evidence="6" type="ORF">NCTC4524_04472</name>
</gene>
<dbReference type="InterPro" id="IPR009057">
    <property type="entry name" value="Homeodomain-like_sf"/>
</dbReference>
<dbReference type="Proteomes" id="UP000254945">
    <property type="component" value="Unassembled WGS sequence"/>
</dbReference>
<keyword evidence="1" id="KW-0805">Transcription regulation</keyword>
<accession>A0A378W7W4</accession>
<dbReference type="EMBL" id="UGQQ01000002">
    <property type="protein sequence ID" value="SUA28492.1"/>
    <property type="molecule type" value="Genomic_DNA"/>
</dbReference>
<dbReference type="PANTHER" id="PTHR30055:SF234">
    <property type="entry name" value="HTH-TYPE TRANSCRIPTIONAL REGULATOR BETI"/>
    <property type="match status" value="1"/>
</dbReference>